<protein>
    <recommendedName>
        <fullName evidence="3">Cupin 2 conserved barrel domain-containing protein</fullName>
    </recommendedName>
</protein>
<keyword evidence="2" id="KW-1185">Reference proteome</keyword>
<reference evidence="2" key="2">
    <citation type="submission" date="2019-02" db="EMBL/GenBank/DDBJ databases">
        <title>Granulicella sibirica sp. nov., a psychrotolerant acidobacterium isolated from an organic soil layer in forested tundra, West Siberia.</title>
        <authorList>
            <person name="Oshkin I.Y."/>
            <person name="Kulichevskaya I.S."/>
            <person name="Rijpstra W.I.C."/>
            <person name="Sinninghe Damste J.S."/>
            <person name="Rakitin A.L."/>
            <person name="Ravin N.V."/>
            <person name="Dedysh S.N."/>
        </authorList>
    </citation>
    <scope>NUCLEOTIDE SEQUENCE [LARGE SCALE GENOMIC DNA]</scope>
    <source>
        <strain evidence="2">AF10</strain>
    </source>
</reference>
<proteinExistence type="predicted"/>
<name>A0A4Q0T663_9BACT</name>
<sequence>MIRAYRLYTGPDGDSHVTVGSIRPDVLVNARSIHFKETAAHSNYDWHNDPTPQYVLTLSGILEFATKGGETFVLNPGDVLLAEDHTGTGHKWRLLNDDPWRRAYVIFEPGADTQFVPA</sequence>
<dbReference type="EMBL" id="RDSM01000001">
    <property type="protein sequence ID" value="RXH58120.1"/>
    <property type="molecule type" value="Genomic_DNA"/>
</dbReference>
<gene>
    <name evidence="1" type="ORF">GRAN_1430</name>
</gene>
<comment type="caution">
    <text evidence="1">The sequence shown here is derived from an EMBL/GenBank/DDBJ whole genome shotgun (WGS) entry which is preliminary data.</text>
</comment>
<dbReference type="Proteomes" id="UP000289437">
    <property type="component" value="Unassembled WGS sequence"/>
</dbReference>
<dbReference type="SUPFAM" id="SSF51182">
    <property type="entry name" value="RmlC-like cupins"/>
    <property type="match status" value="1"/>
</dbReference>
<reference evidence="1 2" key="1">
    <citation type="submission" date="2018-11" db="EMBL/GenBank/DDBJ databases">
        <authorList>
            <person name="Mardanov A.V."/>
            <person name="Ravin N.V."/>
            <person name="Dedysh S.N."/>
        </authorList>
    </citation>
    <scope>NUCLEOTIDE SEQUENCE [LARGE SCALE GENOMIC DNA]</scope>
    <source>
        <strain evidence="1 2">AF10</strain>
    </source>
</reference>
<accession>A0A4Q0T663</accession>
<organism evidence="1 2">
    <name type="scientific">Granulicella sibirica</name>
    <dbReference type="NCBI Taxonomy" id="2479048"/>
    <lineage>
        <taxon>Bacteria</taxon>
        <taxon>Pseudomonadati</taxon>
        <taxon>Acidobacteriota</taxon>
        <taxon>Terriglobia</taxon>
        <taxon>Terriglobales</taxon>
        <taxon>Acidobacteriaceae</taxon>
        <taxon>Granulicella</taxon>
    </lineage>
</organism>
<evidence type="ECO:0000313" key="2">
    <source>
        <dbReference type="Proteomes" id="UP000289437"/>
    </source>
</evidence>
<dbReference type="AlphaFoldDB" id="A0A4Q0T663"/>
<evidence type="ECO:0008006" key="3">
    <source>
        <dbReference type="Google" id="ProtNLM"/>
    </source>
</evidence>
<evidence type="ECO:0000313" key="1">
    <source>
        <dbReference type="EMBL" id="RXH58120.1"/>
    </source>
</evidence>
<dbReference type="CDD" id="cd07009">
    <property type="entry name" value="cupin_BLL0285-like"/>
    <property type="match status" value="1"/>
</dbReference>
<dbReference type="InterPro" id="IPR014710">
    <property type="entry name" value="RmlC-like_jellyroll"/>
</dbReference>
<dbReference type="OrthoDB" id="4205621at2"/>
<dbReference type="InterPro" id="IPR011051">
    <property type="entry name" value="RmlC_Cupin_sf"/>
</dbReference>
<dbReference type="Gene3D" id="2.60.120.10">
    <property type="entry name" value="Jelly Rolls"/>
    <property type="match status" value="1"/>
</dbReference>
<dbReference type="RefSeq" id="WP_128912172.1">
    <property type="nucleotide sequence ID" value="NZ_RDSM01000001.1"/>
</dbReference>